<dbReference type="EMBL" id="CP136508">
    <property type="protein sequence ID" value="WUR11930.1"/>
    <property type="molecule type" value="Genomic_DNA"/>
</dbReference>
<sequence length="63" mass="6757">MPGAALSAAWFWWKIGCNKLADAGNVDAISDLINLGHGTERVGDSIGYDKRLSLTRHCLAVLS</sequence>
<evidence type="ECO:0008006" key="3">
    <source>
        <dbReference type="Google" id="ProtNLM"/>
    </source>
</evidence>
<gene>
    <name evidence="1" type="ORF">E7V67_019820</name>
</gene>
<name>A0ABZ1UGU4_9BURK</name>
<evidence type="ECO:0000313" key="2">
    <source>
        <dbReference type="Proteomes" id="UP000321323"/>
    </source>
</evidence>
<protein>
    <recommendedName>
        <fullName evidence="3">Chitinase</fullName>
    </recommendedName>
</protein>
<evidence type="ECO:0000313" key="1">
    <source>
        <dbReference type="EMBL" id="WUR11930.1"/>
    </source>
</evidence>
<reference evidence="1 2" key="1">
    <citation type="journal article" date="2019" name="Int. J. Syst. Evol. Microbiol.">
        <title>The Draft Whole-Genome Sequence of the Antibiotic Producer Empedobacter haloabium ATCC 31962 Provides Indications for Its Taxonomic Reclassification.</title>
        <authorList>
            <person name="Miess H."/>
            <person name="Arlt P."/>
            <person name="Apel A.K."/>
            <person name="Weber T."/>
            <person name="Nieselt K."/>
            <person name="Hanssen F."/>
            <person name="Czemmel S."/>
            <person name="Nahnsen S."/>
            <person name="Gross H."/>
        </authorList>
    </citation>
    <scope>NUCLEOTIDE SEQUENCE [LARGE SCALE GENOMIC DNA]</scope>
    <source>
        <strain evidence="1 2">ATCC 31962</strain>
    </source>
</reference>
<organism evidence="1 2">
    <name type="scientific">[Empedobacter] haloabium</name>
    <dbReference type="NCBI Taxonomy" id="592317"/>
    <lineage>
        <taxon>Bacteria</taxon>
        <taxon>Pseudomonadati</taxon>
        <taxon>Pseudomonadota</taxon>
        <taxon>Betaproteobacteria</taxon>
        <taxon>Burkholderiales</taxon>
        <taxon>Oxalobacteraceae</taxon>
        <taxon>Telluria group</taxon>
        <taxon>Telluria group incertae sedis</taxon>
    </lineage>
</organism>
<proteinExistence type="predicted"/>
<keyword evidence="2" id="KW-1185">Reference proteome</keyword>
<dbReference type="Proteomes" id="UP000321323">
    <property type="component" value="Chromosome"/>
</dbReference>
<accession>A0ABZ1UGU4</accession>